<evidence type="ECO:0000313" key="2">
    <source>
        <dbReference type="Proteomes" id="UP000254263"/>
    </source>
</evidence>
<dbReference type="AlphaFoldDB" id="A0A379DJL1"/>
<accession>A0A379DJL1</accession>
<proteinExistence type="predicted"/>
<gene>
    <name evidence="1" type="ORF">NCTC13100_01748</name>
</gene>
<evidence type="ECO:0000313" key="1">
    <source>
        <dbReference type="EMBL" id="SUB78569.1"/>
    </source>
</evidence>
<sequence>MASKRQLKHDIEIIGSEIFADAYELRTLVSDEQLKDLDELLNRILQWMDETILHVGHPDGKDNPKLVKAYYRNLRNKMGEEISSMYDDLKKIAEKIEKK</sequence>
<reference evidence="1 2" key="1">
    <citation type="submission" date="2018-06" db="EMBL/GenBank/DDBJ databases">
        <authorList>
            <consortium name="Pathogen Informatics"/>
            <person name="Doyle S."/>
        </authorList>
    </citation>
    <scope>NUCLEOTIDE SEQUENCE [LARGE SCALE GENOMIC DNA]</scope>
    <source>
        <strain evidence="1 2">NCTC13100</strain>
    </source>
</reference>
<organism evidence="1 2">
    <name type="scientific">Porphyromonas macacae</name>
    <dbReference type="NCBI Taxonomy" id="28115"/>
    <lineage>
        <taxon>Bacteria</taxon>
        <taxon>Pseudomonadati</taxon>
        <taxon>Bacteroidota</taxon>
        <taxon>Bacteroidia</taxon>
        <taxon>Bacteroidales</taxon>
        <taxon>Porphyromonadaceae</taxon>
        <taxon>Porphyromonas</taxon>
    </lineage>
</organism>
<dbReference type="EMBL" id="UGTI01000001">
    <property type="protein sequence ID" value="SUB78569.1"/>
    <property type="molecule type" value="Genomic_DNA"/>
</dbReference>
<dbReference type="Proteomes" id="UP000254263">
    <property type="component" value="Unassembled WGS sequence"/>
</dbReference>
<name>A0A379DJL1_9PORP</name>
<dbReference type="RefSeq" id="WP_018360458.1">
    <property type="nucleotide sequence ID" value="NZ_UGTI01000001.1"/>
</dbReference>
<protein>
    <submittedName>
        <fullName evidence="1">Uncharacterized protein</fullName>
    </submittedName>
</protein>